<dbReference type="PANTHER" id="PTHR12911">
    <property type="entry name" value="SAD1/UNC-84-LIKE PROTEIN-RELATED"/>
    <property type="match status" value="1"/>
</dbReference>
<gene>
    <name evidence="9" type="ORF">K7432_012638</name>
</gene>
<dbReference type="InterPro" id="IPR045119">
    <property type="entry name" value="SUN1-5"/>
</dbReference>
<protein>
    <recommendedName>
        <fullName evidence="8">SUN domain-containing protein</fullName>
    </recommendedName>
</protein>
<feature type="region of interest" description="Disordered" evidence="6">
    <location>
        <begin position="243"/>
        <end position="262"/>
    </location>
</feature>
<comment type="caution">
    <text evidence="9">The sequence shown here is derived from an EMBL/GenBank/DDBJ whole genome shotgun (WGS) entry which is preliminary data.</text>
</comment>
<evidence type="ECO:0000256" key="2">
    <source>
        <dbReference type="ARBA" id="ARBA00022692"/>
    </source>
</evidence>
<feature type="compositionally biased region" description="Polar residues" evidence="6">
    <location>
        <begin position="148"/>
        <end position="157"/>
    </location>
</feature>
<evidence type="ECO:0000256" key="5">
    <source>
        <dbReference type="SAM" id="Coils"/>
    </source>
</evidence>
<keyword evidence="10" id="KW-1185">Reference proteome</keyword>
<keyword evidence="4 7" id="KW-0472">Membrane</keyword>
<dbReference type="EMBL" id="JASJQH010008004">
    <property type="protein sequence ID" value="KAK9696102.1"/>
    <property type="molecule type" value="Genomic_DNA"/>
</dbReference>
<dbReference type="InterPro" id="IPR012919">
    <property type="entry name" value="SUN_dom"/>
</dbReference>
<sequence length="1026" mass="114718">MSDTPLKRSTRRTTSVRRTIETTTRRTTTPGPVGATSVNIATAFKLSGLSDSAGDSDDSSQNLHVAIDNTPVPIRNHEETDTEEEISDKHSETESEEEETFNTPLSSGLGRRLLSTILPYSPQWIRAATPQREASPESDSHSESESENNNQTVIPQSKKTRSAGLVRNPEPPGTVNLVAGRYYLRPRVNSPARSVARAPTQLQEHAMSSSDDEEWSPKPTFYEPTSLSKLDTNHKLDDKFQNYHEDSEEPSSDEYSYSESDSGDEYPEVIKIPIWRPIQAAIVGCFAGVGQIVKSILSAIGFLIFMVFWILKEIISTLFVYTKYILLTLFVTPVRSLLTSGHVVNVINAGTRGFKGVFRCLTKNLGWVLFVSAISGLLWANLHGQNHEEMFNNLRERLDHHKYLEKIPKFDTSKLKLPEISIPEISLPEISLPEISIPEISLPDISLPDISLPDISLPAFEIKLPSWDSLGWPKHSNEDSDSSSDYTATPEKPQVAPKDSDENVVISHPEGSDISLESFDELQSRLESLEISLRHLSFVANSLVDHNDVLREAAGDEVVYQNSVNNEVDSLKNLFDEHIKHTRDQKETVDSILESIKNSDHKLEGFNSDIESLRSQINSAESKMNSLGANITSAYNDLERMKERIIEISQHDYYSRQILDTVERALPNYLIASKNRETGSVEVAPEFYQYLKSLFVTPVQLQSMVQEGLVRSDQPDLPPWSEFLEANQKELHSLIRENIAKSVNDMNDSGVAISKKDFLYVLQKKLDDLKEQIASKIQEEVNSVAEKFEQKSKLYSDLESPLLFENTDTISLVSNLIDDALAKYSADILGLPDYALYSGGGRVIPSLTSVSYHVPSKSMIARAAAKVFGLSALGSGNPPTTALNPDIHLGKCWPFPGNQGNLTVLLSRSIIPTDFSIEHVPRSVAIDVSSAPKKLAVYGLYEKTDDMPKEIDGELLEHEGKIYVQQFLSTYEYDVNSSRHVQTFPVQAQIKLSQPVRIVQLRVLSNYGQDTYTCLYRFRVHGKIAE</sequence>
<feature type="region of interest" description="Disordered" evidence="6">
    <location>
        <begin position="190"/>
        <end position="227"/>
    </location>
</feature>
<feature type="transmembrane region" description="Helical" evidence="7">
    <location>
        <begin position="292"/>
        <end position="312"/>
    </location>
</feature>
<organism evidence="9 10">
    <name type="scientific">Basidiobolus ranarum</name>
    <dbReference type="NCBI Taxonomy" id="34480"/>
    <lineage>
        <taxon>Eukaryota</taxon>
        <taxon>Fungi</taxon>
        <taxon>Fungi incertae sedis</taxon>
        <taxon>Zoopagomycota</taxon>
        <taxon>Entomophthoromycotina</taxon>
        <taxon>Basidiobolomycetes</taxon>
        <taxon>Basidiobolales</taxon>
        <taxon>Basidiobolaceae</taxon>
        <taxon>Basidiobolus</taxon>
    </lineage>
</organism>
<dbReference type="PROSITE" id="PS51469">
    <property type="entry name" value="SUN"/>
    <property type="match status" value="1"/>
</dbReference>
<accession>A0ABR2VRY8</accession>
<evidence type="ECO:0000256" key="1">
    <source>
        <dbReference type="ARBA" id="ARBA00004370"/>
    </source>
</evidence>
<feature type="region of interest" description="Disordered" evidence="6">
    <location>
        <begin position="48"/>
        <end position="108"/>
    </location>
</feature>
<feature type="compositionally biased region" description="Polar residues" evidence="6">
    <location>
        <begin position="200"/>
        <end position="209"/>
    </location>
</feature>
<comment type="subcellular location">
    <subcellularLocation>
        <location evidence="1">Membrane</location>
    </subcellularLocation>
</comment>
<feature type="region of interest" description="Disordered" evidence="6">
    <location>
        <begin position="1"/>
        <end position="35"/>
    </location>
</feature>
<dbReference type="Pfam" id="PF07738">
    <property type="entry name" value="Sad1_UNC"/>
    <property type="match status" value="1"/>
</dbReference>
<evidence type="ECO:0000256" key="6">
    <source>
        <dbReference type="SAM" id="MobiDB-lite"/>
    </source>
</evidence>
<dbReference type="Gene3D" id="2.60.120.260">
    <property type="entry name" value="Galactose-binding domain-like"/>
    <property type="match status" value="1"/>
</dbReference>
<evidence type="ECO:0000313" key="9">
    <source>
        <dbReference type="EMBL" id="KAK9696102.1"/>
    </source>
</evidence>
<dbReference type="PANTHER" id="PTHR12911:SF8">
    <property type="entry name" value="KLAROID PROTEIN-RELATED"/>
    <property type="match status" value="1"/>
</dbReference>
<evidence type="ECO:0000259" key="8">
    <source>
        <dbReference type="PROSITE" id="PS51469"/>
    </source>
</evidence>
<feature type="transmembrane region" description="Helical" evidence="7">
    <location>
        <begin position="364"/>
        <end position="382"/>
    </location>
</feature>
<evidence type="ECO:0000256" key="3">
    <source>
        <dbReference type="ARBA" id="ARBA00022989"/>
    </source>
</evidence>
<keyword evidence="2 7" id="KW-0812">Transmembrane</keyword>
<feature type="coiled-coil region" evidence="5">
    <location>
        <begin position="603"/>
        <end position="630"/>
    </location>
</feature>
<name>A0ABR2VRY8_9FUNG</name>
<reference evidence="9 10" key="1">
    <citation type="submission" date="2023-04" db="EMBL/GenBank/DDBJ databases">
        <title>Genome of Basidiobolus ranarum AG-B5.</title>
        <authorList>
            <person name="Stajich J.E."/>
            <person name="Carter-House D."/>
            <person name="Gryganskyi A."/>
        </authorList>
    </citation>
    <scope>NUCLEOTIDE SEQUENCE [LARGE SCALE GENOMIC DNA]</scope>
    <source>
        <strain evidence="9 10">AG-B5</strain>
    </source>
</reference>
<keyword evidence="3 7" id="KW-1133">Transmembrane helix</keyword>
<keyword evidence="5" id="KW-0175">Coiled coil</keyword>
<feature type="transmembrane region" description="Helical" evidence="7">
    <location>
        <begin position="324"/>
        <end position="344"/>
    </location>
</feature>
<feature type="region of interest" description="Disordered" evidence="6">
    <location>
        <begin position="128"/>
        <end position="176"/>
    </location>
</feature>
<proteinExistence type="predicted"/>
<evidence type="ECO:0000256" key="7">
    <source>
        <dbReference type="SAM" id="Phobius"/>
    </source>
</evidence>
<evidence type="ECO:0000313" key="10">
    <source>
        <dbReference type="Proteomes" id="UP001479436"/>
    </source>
</evidence>
<feature type="domain" description="SUN" evidence="8">
    <location>
        <begin position="840"/>
        <end position="1025"/>
    </location>
</feature>
<feature type="region of interest" description="Disordered" evidence="6">
    <location>
        <begin position="474"/>
        <end position="503"/>
    </location>
</feature>
<evidence type="ECO:0000256" key="4">
    <source>
        <dbReference type="ARBA" id="ARBA00023136"/>
    </source>
</evidence>
<dbReference type="Proteomes" id="UP001479436">
    <property type="component" value="Unassembled WGS sequence"/>
</dbReference>
<feature type="compositionally biased region" description="Basic and acidic residues" evidence="6">
    <location>
        <begin position="134"/>
        <end position="144"/>
    </location>
</feature>